<sequence length="140" mass="15336">MSFRDKNPPRASTSLAAAVRPPTSESAPSQQPTAPRSLTETAVRDDIGRRLHWVTGTVRGKCRWYLVLVHPGKLEIFLGALDAAKGSTFYPWDYARMLESGDGEIFPDGLAAKTLDRLVSEKLAEIARQIESASDSPTTH</sequence>
<feature type="region of interest" description="Disordered" evidence="1">
    <location>
        <begin position="1"/>
        <end position="41"/>
    </location>
</feature>
<dbReference type="InParanoid" id="A0A6C2YKW1"/>
<dbReference type="RefSeq" id="WP_162657415.1">
    <property type="nucleotide sequence ID" value="NZ_LR593887.1"/>
</dbReference>
<accession>A0A6C2YKW1</accession>
<dbReference type="EMBL" id="LR586016">
    <property type="protein sequence ID" value="VIP02218.1"/>
    <property type="molecule type" value="Genomic_DNA"/>
</dbReference>
<proteinExistence type="predicted"/>
<feature type="compositionally biased region" description="Polar residues" evidence="1">
    <location>
        <begin position="23"/>
        <end position="40"/>
    </location>
</feature>
<name>A0A6C2YKW1_9BACT</name>
<reference evidence="2" key="1">
    <citation type="submission" date="2019-04" db="EMBL/GenBank/DDBJ databases">
        <authorList>
            <consortium name="Science for Life Laboratories"/>
        </authorList>
    </citation>
    <scope>NUCLEOTIDE SEQUENCE</scope>
    <source>
        <strain evidence="2">MBLW1</strain>
    </source>
</reference>
<evidence type="ECO:0000313" key="3">
    <source>
        <dbReference type="Proteomes" id="UP000464378"/>
    </source>
</evidence>
<organism evidence="2">
    <name type="scientific">Tuwongella immobilis</name>
    <dbReference type="NCBI Taxonomy" id="692036"/>
    <lineage>
        <taxon>Bacteria</taxon>
        <taxon>Pseudomonadati</taxon>
        <taxon>Planctomycetota</taxon>
        <taxon>Planctomycetia</taxon>
        <taxon>Gemmatales</taxon>
        <taxon>Gemmataceae</taxon>
        <taxon>Tuwongella</taxon>
    </lineage>
</organism>
<dbReference type="EMBL" id="LR593887">
    <property type="protein sequence ID" value="VTS00741.1"/>
    <property type="molecule type" value="Genomic_DNA"/>
</dbReference>
<evidence type="ECO:0000256" key="1">
    <source>
        <dbReference type="SAM" id="MobiDB-lite"/>
    </source>
</evidence>
<evidence type="ECO:0000313" key="2">
    <source>
        <dbReference type="EMBL" id="VIP02218.1"/>
    </source>
</evidence>
<dbReference type="KEGG" id="tim:GMBLW1_17420"/>
<dbReference type="AlphaFoldDB" id="A0A6C2YKW1"/>
<keyword evidence="3" id="KW-1185">Reference proteome</keyword>
<dbReference type="Proteomes" id="UP000464378">
    <property type="component" value="Chromosome"/>
</dbReference>
<gene>
    <name evidence="2" type="ORF">GMBLW1_17420</name>
</gene>
<protein>
    <submittedName>
        <fullName evidence="2">Uncharacterized protein</fullName>
    </submittedName>
</protein>